<evidence type="ECO:0000259" key="1">
    <source>
        <dbReference type="PROSITE" id="PS50943"/>
    </source>
</evidence>
<evidence type="ECO:0000313" key="2">
    <source>
        <dbReference type="EMBL" id="PCC40837.1"/>
    </source>
</evidence>
<dbReference type="GO" id="GO:0003677">
    <property type="term" value="F:DNA binding"/>
    <property type="evidence" value="ECO:0007669"/>
    <property type="project" value="InterPro"/>
</dbReference>
<dbReference type="Pfam" id="PF01381">
    <property type="entry name" value="HTH_3"/>
    <property type="match status" value="1"/>
</dbReference>
<keyword evidence="3" id="KW-1185">Reference proteome</keyword>
<dbReference type="Proteomes" id="UP000218598">
    <property type="component" value="Unassembled WGS sequence"/>
</dbReference>
<comment type="caution">
    <text evidence="2">The sequence shown here is derived from an EMBL/GenBank/DDBJ whole genome shotgun (WGS) entry which is preliminary data.</text>
</comment>
<dbReference type="InterPro" id="IPR010982">
    <property type="entry name" value="Lambda_DNA-bd_dom_sf"/>
</dbReference>
<dbReference type="OrthoDB" id="3256054at2"/>
<dbReference type="GeneID" id="95327514"/>
<organism evidence="2 3">
    <name type="scientific">Brachybacterium alimentarium</name>
    <dbReference type="NCBI Taxonomy" id="47845"/>
    <lineage>
        <taxon>Bacteria</taxon>
        <taxon>Bacillati</taxon>
        <taxon>Actinomycetota</taxon>
        <taxon>Actinomycetes</taxon>
        <taxon>Micrococcales</taxon>
        <taxon>Dermabacteraceae</taxon>
        <taxon>Brachybacterium</taxon>
    </lineage>
</organism>
<dbReference type="InterPro" id="IPR001387">
    <property type="entry name" value="Cro/C1-type_HTH"/>
</dbReference>
<name>A0A2A3YNE2_9MICO</name>
<accession>A0A2A3YNE2</accession>
<evidence type="ECO:0000313" key="3">
    <source>
        <dbReference type="Proteomes" id="UP000218598"/>
    </source>
</evidence>
<dbReference type="CDD" id="cd00093">
    <property type="entry name" value="HTH_XRE"/>
    <property type="match status" value="1"/>
</dbReference>
<reference evidence="2 3" key="1">
    <citation type="journal article" date="2017" name="Elife">
        <title>Extensive horizontal gene transfer in cheese-associated bacteria.</title>
        <authorList>
            <person name="Bonham K.S."/>
            <person name="Wolfe B.E."/>
            <person name="Dutton R.J."/>
        </authorList>
    </citation>
    <scope>NUCLEOTIDE SEQUENCE [LARGE SCALE GENOMIC DNA]</scope>
    <source>
        <strain evidence="2 3">341_9</strain>
    </source>
</reference>
<gene>
    <name evidence="2" type="ORF">CIK66_00905</name>
</gene>
<dbReference type="SMART" id="SM00530">
    <property type="entry name" value="HTH_XRE"/>
    <property type="match status" value="1"/>
</dbReference>
<dbReference type="Gene3D" id="1.10.260.40">
    <property type="entry name" value="lambda repressor-like DNA-binding domains"/>
    <property type="match status" value="1"/>
</dbReference>
<feature type="domain" description="HTH cro/C1-type" evidence="1">
    <location>
        <begin position="33"/>
        <end position="93"/>
    </location>
</feature>
<proteinExistence type="predicted"/>
<dbReference type="EMBL" id="NRGR01000004">
    <property type="protein sequence ID" value="PCC40837.1"/>
    <property type="molecule type" value="Genomic_DNA"/>
</dbReference>
<sequence length="151" mass="16704">MNHIDPFDELFESPTAQLALHLAREDRKLLADLVAMRKSCDLTQSELAERIGVSQATISEFERVGNDPRMSTVRRYARALGAMIRHQLDPDGMADGSEDLTHFASSGVATTRTADAVTRELRDHPVAFKGWNSTSAKEAVRERAVRMGAHA</sequence>
<dbReference type="AlphaFoldDB" id="A0A2A3YNE2"/>
<dbReference type="PROSITE" id="PS50943">
    <property type="entry name" value="HTH_CROC1"/>
    <property type="match status" value="1"/>
</dbReference>
<dbReference type="SUPFAM" id="SSF47413">
    <property type="entry name" value="lambda repressor-like DNA-binding domains"/>
    <property type="match status" value="1"/>
</dbReference>
<protein>
    <recommendedName>
        <fullName evidence="1">HTH cro/C1-type domain-containing protein</fullName>
    </recommendedName>
</protein>
<dbReference type="RefSeq" id="WP_096165082.1">
    <property type="nucleotide sequence ID" value="NZ_BAAAIQ010000011.1"/>
</dbReference>